<gene>
    <name evidence="1" type="ORF">LCPAC104_00290</name>
</gene>
<accession>A0A481Z3R3</accession>
<organism evidence="1">
    <name type="scientific">Pithovirus LCPAC104</name>
    <dbReference type="NCBI Taxonomy" id="2506589"/>
    <lineage>
        <taxon>Viruses</taxon>
        <taxon>Pithoviruses</taxon>
    </lineage>
</organism>
<protein>
    <submittedName>
        <fullName evidence="1">Uncharacterized protein</fullName>
    </submittedName>
</protein>
<reference evidence="1" key="1">
    <citation type="journal article" date="2019" name="MBio">
        <title>Virus Genomes from Deep Sea Sediments Expand the Ocean Megavirome and Support Independent Origins of Viral Gigantism.</title>
        <authorList>
            <person name="Backstrom D."/>
            <person name="Yutin N."/>
            <person name="Jorgensen S.L."/>
            <person name="Dharamshi J."/>
            <person name="Homa F."/>
            <person name="Zaremba-Niedwiedzka K."/>
            <person name="Spang A."/>
            <person name="Wolf Y.I."/>
            <person name="Koonin E.V."/>
            <person name="Ettema T.J."/>
        </authorList>
    </citation>
    <scope>NUCLEOTIDE SEQUENCE</scope>
</reference>
<sequence length="125" mass="15135">MREIDIDINPEKNEKLYNIIIETYIKSFKYFIYEGKNIYNALDFFNKNILQNNLDTNNILKMTILYKGSFHFRKIIILFKDKKVYKNELYKLKINKCLEKNKEKKELRKILIQKTTEKIALLFAG</sequence>
<evidence type="ECO:0000313" key="1">
    <source>
        <dbReference type="EMBL" id="QBK90533.1"/>
    </source>
</evidence>
<dbReference type="EMBL" id="MK500494">
    <property type="protein sequence ID" value="QBK90533.1"/>
    <property type="molecule type" value="Genomic_DNA"/>
</dbReference>
<name>A0A481Z3R3_9VIRU</name>
<proteinExistence type="predicted"/>